<dbReference type="InterPro" id="IPR015883">
    <property type="entry name" value="Glyco_hydro_20_cat"/>
</dbReference>
<gene>
    <name evidence="10" type="ORF">SAMN04488242_1208</name>
</gene>
<protein>
    <recommendedName>
        <fullName evidence="3">beta-N-acetylhexosaminidase</fullName>
        <ecNumber evidence="3">3.2.1.52</ecNumber>
    </recommendedName>
</protein>
<keyword evidence="4" id="KW-0378">Hydrolase</keyword>
<sequence>MRLLPTPSVVRWGTGEFVLPDPLPISGGGPARGVLAERLLVAAGVRSAGAAAGERGVRFEVDASLEAEAYRLTVDEHGVRIVHGDDAGAGWAVQTLLQLLPVFVHGPGPMEAADLRVPFVEIEDRPRYAWRGSLVDVARHFLPMEGLLKHLEVMAMHKLNVLHLHLTDDQGWRLPVAKYPLLTEVGGWRPGTLPGHQPPPDENDCDDFPQHDGRPHGGSYTVEEIGRLVARAGELGITVVPEVDMPGHMEAAIAAYPWLGACDHVRHPRTCWGISEHVLRLSEETLQFCRDVLDEVMRLFPGSPIHVGGDECPGSEWLADPVSRATMAEVGADGPAAAQAWFEREVCRHVLDAGRRVIAWDEVLDGGVPEGTTVMVWRDRRSIQRAARLGHDVIAAPGDLTYLDHSQFDGDGHPLAITGPTTLATVAGLSEELDAVDGPEAARLLGGQFQLWTEYIHDWRRLEYFAWPRGSSIAQQLWAGHPAESGHVDGLGRHLDRLTAAGVNWCRPPRHESH</sequence>
<dbReference type="STRING" id="686624.SAMN04488242_1208"/>
<evidence type="ECO:0000256" key="4">
    <source>
        <dbReference type="ARBA" id="ARBA00022801"/>
    </source>
</evidence>
<feature type="region of interest" description="Disordered" evidence="7">
    <location>
        <begin position="190"/>
        <end position="219"/>
    </location>
</feature>
<dbReference type="Pfam" id="PF02838">
    <property type="entry name" value="Glyco_hydro_20b"/>
    <property type="match status" value="1"/>
</dbReference>
<dbReference type="InterPro" id="IPR017853">
    <property type="entry name" value="GH"/>
</dbReference>
<dbReference type="CDD" id="cd06563">
    <property type="entry name" value="GH20_chitobiase-like"/>
    <property type="match status" value="1"/>
</dbReference>
<keyword evidence="5" id="KW-0326">Glycosidase</keyword>
<dbReference type="Gene3D" id="3.30.379.10">
    <property type="entry name" value="Chitobiase/beta-hexosaminidase domain 2-like"/>
    <property type="match status" value="1"/>
</dbReference>
<evidence type="ECO:0000313" key="10">
    <source>
        <dbReference type="EMBL" id="SDL35995.1"/>
    </source>
</evidence>
<evidence type="ECO:0000256" key="2">
    <source>
        <dbReference type="ARBA" id="ARBA00006285"/>
    </source>
</evidence>
<dbReference type="InterPro" id="IPR015882">
    <property type="entry name" value="HEX_bac_N"/>
</dbReference>
<dbReference type="InterPro" id="IPR025705">
    <property type="entry name" value="Beta_hexosaminidase_sua/sub"/>
</dbReference>
<accession>A0A1G9JFF7</accession>
<feature type="active site" description="Proton donor" evidence="6">
    <location>
        <position position="311"/>
    </location>
</feature>
<dbReference type="GO" id="GO:0016020">
    <property type="term" value="C:membrane"/>
    <property type="evidence" value="ECO:0007669"/>
    <property type="project" value="TreeGrafter"/>
</dbReference>
<dbReference type="SUPFAM" id="SSF51445">
    <property type="entry name" value="(Trans)glycosidases"/>
    <property type="match status" value="1"/>
</dbReference>
<dbReference type="Proteomes" id="UP000199475">
    <property type="component" value="Unassembled WGS sequence"/>
</dbReference>
<organism evidence="10 11">
    <name type="scientific">Tessaracoccus oleiagri</name>
    <dbReference type="NCBI Taxonomy" id="686624"/>
    <lineage>
        <taxon>Bacteria</taxon>
        <taxon>Bacillati</taxon>
        <taxon>Actinomycetota</taxon>
        <taxon>Actinomycetes</taxon>
        <taxon>Propionibacteriales</taxon>
        <taxon>Propionibacteriaceae</taxon>
        <taxon>Tessaracoccus</taxon>
    </lineage>
</organism>
<proteinExistence type="inferred from homology"/>
<dbReference type="AlphaFoldDB" id="A0A1G9JFF7"/>
<reference evidence="10 11" key="1">
    <citation type="submission" date="2016-10" db="EMBL/GenBank/DDBJ databases">
        <authorList>
            <person name="de Groot N.N."/>
        </authorList>
    </citation>
    <scope>NUCLEOTIDE SEQUENCE [LARGE SCALE GENOMIC DNA]</scope>
    <source>
        <strain evidence="10 11">CGMCC 1.9159</strain>
    </source>
</reference>
<dbReference type="GO" id="GO:0005975">
    <property type="term" value="P:carbohydrate metabolic process"/>
    <property type="evidence" value="ECO:0007669"/>
    <property type="project" value="InterPro"/>
</dbReference>
<dbReference type="EMBL" id="FNGP01000002">
    <property type="protein sequence ID" value="SDL35995.1"/>
    <property type="molecule type" value="Genomic_DNA"/>
</dbReference>
<evidence type="ECO:0000256" key="5">
    <source>
        <dbReference type="ARBA" id="ARBA00023295"/>
    </source>
</evidence>
<evidence type="ECO:0000259" key="9">
    <source>
        <dbReference type="Pfam" id="PF02838"/>
    </source>
</evidence>
<dbReference type="RefSeq" id="WP_093249931.1">
    <property type="nucleotide sequence ID" value="NZ_FNGP01000002.1"/>
</dbReference>
<dbReference type="Pfam" id="PF00728">
    <property type="entry name" value="Glyco_hydro_20"/>
    <property type="match status" value="1"/>
</dbReference>
<dbReference type="PANTHER" id="PTHR22600">
    <property type="entry name" value="BETA-HEXOSAMINIDASE"/>
    <property type="match status" value="1"/>
</dbReference>
<feature type="domain" description="Glycoside hydrolase family 20 catalytic" evidence="8">
    <location>
        <begin position="128"/>
        <end position="480"/>
    </location>
</feature>
<evidence type="ECO:0000256" key="3">
    <source>
        <dbReference type="ARBA" id="ARBA00012663"/>
    </source>
</evidence>
<dbReference type="EC" id="3.2.1.52" evidence="3"/>
<dbReference type="SUPFAM" id="SSF55545">
    <property type="entry name" value="beta-N-acetylhexosaminidase-like domain"/>
    <property type="match status" value="1"/>
</dbReference>
<dbReference type="GO" id="GO:0004563">
    <property type="term" value="F:beta-N-acetylhexosaminidase activity"/>
    <property type="evidence" value="ECO:0007669"/>
    <property type="project" value="UniProtKB-EC"/>
</dbReference>
<feature type="domain" description="Beta-hexosaminidase bacterial type N-terminal" evidence="9">
    <location>
        <begin position="2"/>
        <end position="124"/>
    </location>
</feature>
<name>A0A1G9JFF7_9ACTN</name>
<comment type="catalytic activity">
    <reaction evidence="1">
        <text>Hydrolysis of terminal non-reducing N-acetyl-D-hexosamine residues in N-acetyl-beta-D-hexosaminides.</text>
        <dbReference type="EC" id="3.2.1.52"/>
    </reaction>
</comment>
<evidence type="ECO:0000259" key="8">
    <source>
        <dbReference type="Pfam" id="PF00728"/>
    </source>
</evidence>
<evidence type="ECO:0000256" key="7">
    <source>
        <dbReference type="SAM" id="MobiDB-lite"/>
    </source>
</evidence>
<comment type="similarity">
    <text evidence="2">Belongs to the glycosyl hydrolase 20 family.</text>
</comment>
<evidence type="ECO:0000313" key="11">
    <source>
        <dbReference type="Proteomes" id="UP000199475"/>
    </source>
</evidence>
<evidence type="ECO:0000256" key="6">
    <source>
        <dbReference type="PIRSR" id="PIRSR625705-1"/>
    </source>
</evidence>
<dbReference type="InterPro" id="IPR029018">
    <property type="entry name" value="Hex-like_dom2"/>
</dbReference>
<keyword evidence="11" id="KW-1185">Reference proteome</keyword>
<dbReference type="GO" id="GO:0030203">
    <property type="term" value="P:glycosaminoglycan metabolic process"/>
    <property type="evidence" value="ECO:0007669"/>
    <property type="project" value="TreeGrafter"/>
</dbReference>
<dbReference type="PRINTS" id="PR00738">
    <property type="entry name" value="GLHYDRLASE20"/>
</dbReference>
<dbReference type="OrthoDB" id="9763537at2"/>
<evidence type="ECO:0000256" key="1">
    <source>
        <dbReference type="ARBA" id="ARBA00001231"/>
    </source>
</evidence>
<dbReference type="Gene3D" id="3.20.20.80">
    <property type="entry name" value="Glycosidases"/>
    <property type="match status" value="1"/>
</dbReference>
<dbReference type="PANTHER" id="PTHR22600:SF57">
    <property type="entry name" value="BETA-N-ACETYLHEXOSAMINIDASE"/>
    <property type="match status" value="1"/>
</dbReference>